<dbReference type="InterPro" id="IPR006612">
    <property type="entry name" value="THAP_Znf"/>
</dbReference>
<dbReference type="AlphaFoldDB" id="A0A7R8ZXM7"/>
<sequence length="328" mass="36814">MSSLRNVRCAVRSIRPCPGGPERPASVHRIPKAPHLRQKWLDALRWPDHVPVPSPAEVCSKHFETGDIILVNRRHVLRTADVTPFQHVDHVVSDDFKTTTGLVKHFIPVPKDILEKEPYFSDDPEDFILGVNGKRYRRIYYIEVEESSVPFPHSSLPDNENPLNSTMISDVGTEIPELELSWIAPSEVSLEVEEEEPAEMEDAPKCVIVEWTQMVALFRTLRCQNPNCCKPIVKSEKSRKAEGAAFSMTFTCVQGHKWSWASSQKTGSYFSLNVSLSAAILVCGGSNTTVSEIADTLGLAFPHTNTLIRHQTAFVNPTIETFYDKCQS</sequence>
<dbReference type="Gene3D" id="6.20.210.20">
    <property type="entry name" value="THAP domain"/>
    <property type="match status" value="1"/>
</dbReference>
<evidence type="ECO:0000256" key="3">
    <source>
        <dbReference type="ARBA" id="ARBA00022833"/>
    </source>
</evidence>
<dbReference type="GO" id="GO:0008270">
    <property type="term" value="F:zinc ion binding"/>
    <property type="evidence" value="ECO:0007669"/>
    <property type="project" value="UniProtKB-KW"/>
</dbReference>
<accession>A0A7R8ZXM7</accession>
<evidence type="ECO:0000256" key="4">
    <source>
        <dbReference type="ARBA" id="ARBA00023125"/>
    </source>
</evidence>
<keyword evidence="1" id="KW-0479">Metal-binding</keyword>
<dbReference type="EMBL" id="OB674612">
    <property type="protein sequence ID" value="CAD7235777.1"/>
    <property type="molecule type" value="Genomic_DNA"/>
</dbReference>
<dbReference type="InterPro" id="IPR038441">
    <property type="entry name" value="THAP_Znf_sf"/>
</dbReference>
<dbReference type="GO" id="GO:0003677">
    <property type="term" value="F:DNA binding"/>
    <property type="evidence" value="ECO:0007669"/>
    <property type="project" value="UniProtKB-UniRule"/>
</dbReference>
<proteinExistence type="predicted"/>
<dbReference type="Pfam" id="PF05485">
    <property type="entry name" value="THAP"/>
    <property type="match status" value="1"/>
</dbReference>
<reference evidence="5" key="1">
    <citation type="submission" date="2020-11" db="EMBL/GenBank/DDBJ databases">
        <authorList>
            <person name="Tran Van P."/>
        </authorList>
    </citation>
    <scope>NUCLEOTIDE SEQUENCE</scope>
</reference>
<evidence type="ECO:0000256" key="1">
    <source>
        <dbReference type="ARBA" id="ARBA00022723"/>
    </source>
</evidence>
<keyword evidence="3" id="KW-0862">Zinc</keyword>
<feature type="non-terminal residue" evidence="5">
    <location>
        <position position="328"/>
    </location>
</feature>
<dbReference type="PANTHER" id="PTHR31751">
    <property type="entry name" value="SI:CH211-108C17.2-RELATED-RELATED"/>
    <property type="match status" value="1"/>
</dbReference>
<gene>
    <name evidence="5" type="ORF">CTOB1V02_LOCUS13592</name>
</gene>
<protein>
    <submittedName>
        <fullName evidence="5">Uncharacterized protein</fullName>
    </submittedName>
</protein>
<organism evidence="5">
    <name type="scientific">Cyprideis torosa</name>
    <dbReference type="NCBI Taxonomy" id="163714"/>
    <lineage>
        <taxon>Eukaryota</taxon>
        <taxon>Metazoa</taxon>
        <taxon>Ecdysozoa</taxon>
        <taxon>Arthropoda</taxon>
        <taxon>Crustacea</taxon>
        <taxon>Oligostraca</taxon>
        <taxon>Ostracoda</taxon>
        <taxon>Podocopa</taxon>
        <taxon>Podocopida</taxon>
        <taxon>Cytherocopina</taxon>
        <taxon>Cytheroidea</taxon>
        <taxon>Cytherideidae</taxon>
        <taxon>Cyprideis</taxon>
    </lineage>
</organism>
<dbReference type="SMART" id="SM00980">
    <property type="entry name" value="THAP"/>
    <property type="match status" value="1"/>
</dbReference>
<evidence type="ECO:0000313" key="5">
    <source>
        <dbReference type="EMBL" id="CAD7235777.1"/>
    </source>
</evidence>
<dbReference type="PROSITE" id="PS50950">
    <property type="entry name" value="ZF_THAP"/>
    <property type="match status" value="1"/>
</dbReference>
<dbReference type="PANTHER" id="PTHR31751:SF42">
    <property type="entry name" value="PROTEIN CBG10204"/>
    <property type="match status" value="1"/>
</dbReference>
<evidence type="ECO:0000256" key="2">
    <source>
        <dbReference type="ARBA" id="ARBA00022771"/>
    </source>
</evidence>
<name>A0A7R8ZXM7_9CRUS</name>
<keyword evidence="2" id="KW-0863">Zinc-finger</keyword>
<dbReference type="SUPFAM" id="SSF57716">
    <property type="entry name" value="Glucocorticoid receptor-like (DNA-binding domain)"/>
    <property type="match status" value="1"/>
</dbReference>
<keyword evidence="4" id="KW-0238">DNA-binding</keyword>